<feature type="non-terminal residue" evidence="1">
    <location>
        <position position="1"/>
    </location>
</feature>
<comment type="caution">
    <text evidence="1">The sequence shown here is derived from an EMBL/GenBank/DDBJ whole genome shotgun (WGS) entry which is preliminary data.</text>
</comment>
<gene>
    <name evidence="1" type="ORF">KI387_019356</name>
</gene>
<feature type="non-terminal residue" evidence="1">
    <location>
        <position position="70"/>
    </location>
</feature>
<evidence type="ECO:0000313" key="1">
    <source>
        <dbReference type="EMBL" id="KAH9317587.1"/>
    </source>
</evidence>
<dbReference type="AlphaFoldDB" id="A0AA38LE34"/>
<organism evidence="1 2">
    <name type="scientific">Taxus chinensis</name>
    <name type="common">Chinese yew</name>
    <name type="synonym">Taxus wallichiana var. chinensis</name>
    <dbReference type="NCBI Taxonomy" id="29808"/>
    <lineage>
        <taxon>Eukaryota</taxon>
        <taxon>Viridiplantae</taxon>
        <taxon>Streptophyta</taxon>
        <taxon>Embryophyta</taxon>
        <taxon>Tracheophyta</taxon>
        <taxon>Spermatophyta</taxon>
        <taxon>Pinopsida</taxon>
        <taxon>Pinidae</taxon>
        <taxon>Conifers II</taxon>
        <taxon>Cupressales</taxon>
        <taxon>Taxaceae</taxon>
        <taxon>Taxus</taxon>
    </lineage>
</organism>
<sequence length="70" mass="8014">DEVVIRRKDNNRLTLEEIQILELADIPEGTMHNESVVETRYEQSGGYQHGIPTIDWYVAEKSSIAERAAQ</sequence>
<dbReference type="EMBL" id="JAHRHJ020000004">
    <property type="protein sequence ID" value="KAH9317587.1"/>
    <property type="molecule type" value="Genomic_DNA"/>
</dbReference>
<proteinExistence type="predicted"/>
<keyword evidence="2" id="KW-1185">Reference proteome</keyword>
<evidence type="ECO:0000313" key="2">
    <source>
        <dbReference type="Proteomes" id="UP000824469"/>
    </source>
</evidence>
<name>A0AA38LE34_TAXCH</name>
<dbReference type="Proteomes" id="UP000824469">
    <property type="component" value="Unassembled WGS sequence"/>
</dbReference>
<protein>
    <submittedName>
        <fullName evidence="1">Uncharacterized protein</fullName>
    </submittedName>
</protein>
<reference evidence="1 2" key="1">
    <citation type="journal article" date="2021" name="Nat. Plants">
        <title>The Taxus genome provides insights into paclitaxel biosynthesis.</title>
        <authorList>
            <person name="Xiong X."/>
            <person name="Gou J."/>
            <person name="Liao Q."/>
            <person name="Li Y."/>
            <person name="Zhou Q."/>
            <person name="Bi G."/>
            <person name="Li C."/>
            <person name="Du R."/>
            <person name="Wang X."/>
            <person name="Sun T."/>
            <person name="Guo L."/>
            <person name="Liang H."/>
            <person name="Lu P."/>
            <person name="Wu Y."/>
            <person name="Zhang Z."/>
            <person name="Ro D.K."/>
            <person name="Shang Y."/>
            <person name="Huang S."/>
            <person name="Yan J."/>
        </authorList>
    </citation>
    <scope>NUCLEOTIDE SEQUENCE [LARGE SCALE GENOMIC DNA]</scope>
    <source>
        <strain evidence="1">Ta-2019</strain>
    </source>
</reference>
<accession>A0AA38LE34</accession>